<comment type="caution">
    <text evidence="1">The sequence shown here is derived from an EMBL/GenBank/DDBJ whole genome shotgun (WGS) entry which is preliminary data.</text>
</comment>
<organism evidence="1 2">
    <name type="scientific">Roseibium algae</name>
    <dbReference type="NCBI Taxonomy" id="3123038"/>
    <lineage>
        <taxon>Bacteria</taxon>
        <taxon>Pseudomonadati</taxon>
        <taxon>Pseudomonadota</taxon>
        <taxon>Alphaproteobacteria</taxon>
        <taxon>Hyphomicrobiales</taxon>
        <taxon>Stappiaceae</taxon>
        <taxon>Roseibium</taxon>
    </lineage>
</organism>
<dbReference type="RefSeq" id="WP_340273857.1">
    <property type="nucleotide sequence ID" value="NZ_JBAKIA010000004.1"/>
</dbReference>
<dbReference type="EMBL" id="JBAKIA010000004">
    <property type="protein sequence ID" value="MEJ8474149.1"/>
    <property type="molecule type" value="Genomic_DNA"/>
</dbReference>
<dbReference type="Proteomes" id="UP001385499">
    <property type="component" value="Unassembled WGS sequence"/>
</dbReference>
<sequence>MKYSKLHSKLNKATILSFREWLKKRGNGNQFDALLHAANPEKVFTGFLYGDSAKTEGFDPAQLKSINDMRLVSLQAIHTETNKSLDDVTVKELVQDSFLRGAIIDVLKDWDERLGNLHGQYRGSDDFYNLMHKNINGSKLVQEMDMPKKSEKNLVAAAAALKTGNTQAATKAVSAIVKEHGKELPPKSGVKDLVAAIEKKLKSKNVLKVPNL</sequence>
<keyword evidence="2" id="KW-1185">Reference proteome</keyword>
<name>A0ABU8TJ15_9HYPH</name>
<gene>
    <name evidence="1" type="ORF">V6575_08605</name>
</gene>
<evidence type="ECO:0000313" key="1">
    <source>
        <dbReference type="EMBL" id="MEJ8474149.1"/>
    </source>
</evidence>
<reference evidence="1 2" key="1">
    <citation type="submission" date="2024-02" db="EMBL/GenBank/DDBJ databases">
        <title>Roseibium algae sp. nov., isolated from marine alga (Grateloupia sp.), showing potential in myo-inositol conversion.</title>
        <authorList>
            <person name="Wang Y."/>
        </authorList>
    </citation>
    <scope>NUCLEOTIDE SEQUENCE [LARGE SCALE GENOMIC DNA]</scope>
    <source>
        <strain evidence="1 2">H3510</strain>
    </source>
</reference>
<evidence type="ECO:0000313" key="2">
    <source>
        <dbReference type="Proteomes" id="UP001385499"/>
    </source>
</evidence>
<protein>
    <submittedName>
        <fullName evidence="1">Uncharacterized protein</fullName>
    </submittedName>
</protein>
<proteinExistence type="predicted"/>
<accession>A0ABU8TJ15</accession>